<feature type="compositionally biased region" description="Polar residues" evidence="1">
    <location>
        <begin position="133"/>
        <end position="154"/>
    </location>
</feature>
<feature type="region of interest" description="Disordered" evidence="1">
    <location>
        <begin position="31"/>
        <end position="94"/>
    </location>
</feature>
<dbReference type="Proteomes" id="UP000504636">
    <property type="component" value="Unplaced"/>
</dbReference>
<proteinExistence type="predicted"/>
<reference evidence="4" key="2">
    <citation type="submission" date="2020-04" db="EMBL/GenBank/DDBJ databases">
        <authorList>
            <consortium name="NCBI Genome Project"/>
        </authorList>
    </citation>
    <scope>NUCLEOTIDE SEQUENCE</scope>
    <source>
        <strain evidence="4">CBS 304.34</strain>
    </source>
</reference>
<dbReference type="EMBL" id="MU003723">
    <property type="protein sequence ID" value="KAF2802451.1"/>
    <property type="molecule type" value="Genomic_DNA"/>
</dbReference>
<feature type="compositionally biased region" description="Basic and acidic residues" evidence="1">
    <location>
        <begin position="72"/>
        <end position="94"/>
    </location>
</feature>
<feature type="region of interest" description="Disordered" evidence="1">
    <location>
        <begin position="207"/>
        <end position="237"/>
    </location>
</feature>
<dbReference type="RefSeq" id="XP_033569415.1">
    <property type="nucleotide sequence ID" value="XM_033726265.1"/>
</dbReference>
<accession>A0A6A6Y0X0</accession>
<gene>
    <name evidence="2 4" type="ORF">BDZ99DRAFT_527477</name>
</gene>
<reference evidence="2 4" key="1">
    <citation type="journal article" date="2020" name="Stud. Mycol.">
        <title>101 Dothideomycetes genomes: a test case for predicting lifestyles and emergence of pathogens.</title>
        <authorList>
            <person name="Haridas S."/>
            <person name="Albert R."/>
            <person name="Binder M."/>
            <person name="Bloem J."/>
            <person name="Labutti K."/>
            <person name="Salamov A."/>
            <person name="Andreopoulos B."/>
            <person name="Baker S."/>
            <person name="Barry K."/>
            <person name="Bills G."/>
            <person name="Bluhm B."/>
            <person name="Cannon C."/>
            <person name="Castanera R."/>
            <person name="Culley D."/>
            <person name="Daum C."/>
            <person name="Ezra D."/>
            <person name="Gonzalez J."/>
            <person name="Henrissat B."/>
            <person name="Kuo A."/>
            <person name="Liang C."/>
            <person name="Lipzen A."/>
            <person name="Lutzoni F."/>
            <person name="Magnuson J."/>
            <person name="Mondo S."/>
            <person name="Nolan M."/>
            <person name="Ohm R."/>
            <person name="Pangilinan J."/>
            <person name="Park H.-J."/>
            <person name="Ramirez L."/>
            <person name="Alfaro M."/>
            <person name="Sun H."/>
            <person name="Tritt A."/>
            <person name="Yoshinaga Y."/>
            <person name="Zwiers L.-H."/>
            <person name="Turgeon B."/>
            <person name="Goodwin S."/>
            <person name="Spatafora J."/>
            <person name="Crous P."/>
            <person name="Grigoriev I."/>
        </authorList>
    </citation>
    <scope>NUCLEOTIDE SEQUENCE</scope>
    <source>
        <strain evidence="2 4">CBS 304.34</strain>
    </source>
</reference>
<name>A0A6A6Y0X0_9PEZI</name>
<protein>
    <submittedName>
        <fullName evidence="2 4">Uncharacterized protein</fullName>
    </submittedName>
</protein>
<dbReference type="AlphaFoldDB" id="A0A6A6Y0X0"/>
<evidence type="ECO:0000313" key="4">
    <source>
        <dbReference type="RefSeq" id="XP_033569415.1"/>
    </source>
</evidence>
<keyword evidence="3" id="KW-1185">Reference proteome</keyword>
<dbReference type="GeneID" id="54467158"/>
<feature type="region of interest" description="Disordered" evidence="1">
    <location>
        <begin position="133"/>
        <end position="156"/>
    </location>
</feature>
<evidence type="ECO:0000313" key="2">
    <source>
        <dbReference type="EMBL" id="KAF2802451.1"/>
    </source>
</evidence>
<evidence type="ECO:0000313" key="3">
    <source>
        <dbReference type="Proteomes" id="UP000504636"/>
    </source>
</evidence>
<organism evidence="2">
    <name type="scientific">Mytilinidion resinicola</name>
    <dbReference type="NCBI Taxonomy" id="574789"/>
    <lineage>
        <taxon>Eukaryota</taxon>
        <taxon>Fungi</taxon>
        <taxon>Dikarya</taxon>
        <taxon>Ascomycota</taxon>
        <taxon>Pezizomycotina</taxon>
        <taxon>Dothideomycetes</taxon>
        <taxon>Pleosporomycetidae</taxon>
        <taxon>Mytilinidiales</taxon>
        <taxon>Mytilinidiaceae</taxon>
        <taxon>Mytilinidion</taxon>
    </lineage>
</organism>
<reference evidence="4" key="3">
    <citation type="submission" date="2025-04" db="UniProtKB">
        <authorList>
            <consortium name="RefSeq"/>
        </authorList>
    </citation>
    <scope>IDENTIFICATION</scope>
    <source>
        <strain evidence="4">CBS 304.34</strain>
    </source>
</reference>
<sequence length="237" mass="25645">MPKSLAPRDKQALLILAAAITTATLLIAYSASKPPTTPQPTTPAAPRKQYNKPKQRERNQTLSGAPRAAPSRRAEGSTRASIEKEAVLEKPPKAEAVQERLVLPSHPPPGSPPEPLSPNTERCLAYLSQAHNNPISEEMTPRSTPSAGPSSPRDSTAVAIDRTIAGAPSGLLARQTFVSAGSCVMASELIRRLGEIEKEQEALRVEEGYDEGYEGKKEGARSPVVTYLQRRRRRREG</sequence>
<evidence type="ECO:0000256" key="1">
    <source>
        <dbReference type="SAM" id="MobiDB-lite"/>
    </source>
</evidence>
<feature type="compositionally biased region" description="Basic and acidic residues" evidence="1">
    <location>
        <begin position="207"/>
        <end position="220"/>
    </location>
</feature>